<proteinExistence type="predicted"/>
<reference evidence="1 2" key="1">
    <citation type="journal article" date="2010" name="Mol. Plant Microbe Interact.">
        <title>Complete genome sequence of the fire blight pathogen Erwinia amylovora CFBP 1430 and comparison to other Erwinia spp.</title>
        <authorList>
            <person name="Smits T.H."/>
            <person name="Rezzonico F."/>
            <person name="Kamber T."/>
            <person name="Blom J."/>
            <person name="Goesmann A."/>
            <person name="Frey J.E."/>
            <person name="Duffy B."/>
        </authorList>
    </citation>
    <scope>NUCLEOTIDE SEQUENCE [LARGE SCALE GENOMIC DNA]</scope>
    <source>
        <strain evidence="2">CFBP1430</strain>
    </source>
</reference>
<organism evidence="1 2">
    <name type="scientific">Erwinia amylovora (strain CFBP1430)</name>
    <dbReference type="NCBI Taxonomy" id="665029"/>
    <lineage>
        <taxon>Bacteria</taxon>
        <taxon>Pseudomonadati</taxon>
        <taxon>Pseudomonadota</taxon>
        <taxon>Gammaproteobacteria</taxon>
        <taxon>Enterobacterales</taxon>
        <taxon>Erwiniaceae</taxon>
        <taxon>Erwinia</taxon>
    </lineage>
</organism>
<dbReference type="AlphaFoldDB" id="D4I052"/>
<dbReference type="EMBL" id="FN434113">
    <property type="protein sequence ID" value="CBA20259.1"/>
    <property type="molecule type" value="Genomic_DNA"/>
</dbReference>
<accession>D4I052</accession>
<gene>
    <name evidence="1" type="ordered locus">EAMY_1309</name>
</gene>
<evidence type="ECO:0000313" key="1">
    <source>
        <dbReference type="EMBL" id="CBA20259.1"/>
    </source>
</evidence>
<dbReference type="Proteomes" id="UP000001841">
    <property type="component" value="Chromosome"/>
</dbReference>
<evidence type="ECO:0000313" key="2">
    <source>
        <dbReference type="Proteomes" id="UP000001841"/>
    </source>
</evidence>
<name>D4I052_ERWAC</name>
<sequence>MFFLKFGNIISSVPGFIMMQPFVPALYISA</sequence>
<protein>
    <submittedName>
        <fullName evidence="1">Uncharacterized protein</fullName>
    </submittedName>
</protein>
<dbReference type="KEGG" id="eam:EAMY_1309"/>
<dbReference type="HOGENOM" id="CLU_3403437_0_0_6"/>